<protein>
    <submittedName>
        <fullName evidence="1">DegT/DnrJ/eryc1/StrS aminotransferase</fullName>
    </submittedName>
</protein>
<dbReference type="Proteomes" id="UP000053469">
    <property type="component" value="Unassembled WGS sequence"/>
</dbReference>
<dbReference type="GO" id="GO:0008483">
    <property type="term" value="F:transaminase activity"/>
    <property type="evidence" value="ECO:0007669"/>
    <property type="project" value="UniProtKB-KW"/>
</dbReference>
<dbReference type="EMBL" id="LGGI01000035">
    <property type="protein sequence ID" value="KUK67159.1"/>
    <property type="molecule type" value="Genomic_DNA"/>
</dbReference>
<dbReference type="InterPro" id="IPR015422">
    <property type="entry name" value="PyrdxlP-dep_Trfase_small"/>
</dbReference>
<dbReference type="InterPro" id="IPR000653">
    <property type="entry name" value="DegT/StrS_aminotransferase"/>
</dbReference>
<dbReference type="GO" id="GO:0000271">
    <property type="term" value="P:polysaccharide biosynthetic process"/>
    <property type="evidence" value="ECO:0007669"/>
    <property type="project" value="TreeGrafter"/>
</dbReference>
<gene>
    <name evidence="1" type="ORF">XD87_0296</name>
</gene>
<dbReference type="PANTHER" id="PTHR30244:SF34">
    <property type="entry name" value="DTDP-4-AMINO-4,6-DIDEOXYGALACTOSE TRANSAMINASE"/>
    <property type="match status" value="1"/>
</dbReference>
<dbReference type="AlphaFoldDB" id="A0A101GYV8"/>
<evidence type="ECO:0000313" key="2">
    <source>
        <dbReference type="Proteomes" id="UP000053469"/>
    </source>
</evidence>
<comment type="caution">
    <text evidence="1">The sequence shown here is derived from an EMBL/GenBank/DDBJ whole genome shotgun (WGS) entry which is preliminary data.</text>
</comment>
<dbReference type="InterPro" id="IPR015424">
    <property type="entry name" value="PyrdxlP-dep_Trfase"/>
</dbReference>
<name>A0A101GYV8_9BACT</name>
<reference evidence="2" key="1">
    <citation type="journal article" date="2015" name="MBio">
        <title>Genome-Resolved Metagenomic Analysis Reveals Roles for Candidate Phyla and Other Microbial Community Members in Biogeochemical Transformations in Oil Reservoirs.</title>
        <authorList>
            <person name="Hu P."/>
            <person name="Tom L."/>
            <person name="Singh A."/>
            <person name="Thomas B.C."/>
            <person name="Baker B.J."/>
            <person name="Piceno Y.M."/>
            <person name="Andersen G.L."/>
            <person name="Banfield J.F."/>
        </authorList>
    </citation>
    <scope>NUCLEOTIDE SEQUENCE [LARGE SCALE GENOMIC DNA]</scope>
</reference>
<dbReference type="Pfam" id="PF01041">
    <property type="entry name" value="DegT_DnrJ_EryC1"/>
    <property type="match status" value="1"/>
</dbReference>
<keyword evidence="1" id="KW-0808">Transferase</keyword>
<dbReference type="GO" id="GO:0030170">
    <property type="term" value="F:pyridoxal phosphate binding"/>
    <property type="evidence" value="ECO:0007669"/>
    <property type="project" value="TreeGrafter"/>
</dbReference>
<proteinExistence type="predicted"/>
<evidence type="ECO:0000313" key="1">
    <source>
        <dbReference type="EMBL" id="KUK67159.1"/>
    </source>
</evidence>
<accession>A0A101GYV8</accession>
<dbReference type="PANTHER" id="PTHR30244">
    <property type="entry name" value="TRANSAMINASE"/>
    <property type="match status" value="1"/>
</dbReference>
<dbReference type="Gene3D" id="3.90.1150.10">
    <property type="entry name" value="Aspartate Aminotransferase, domain 1"/>
    <property type="match status" value="1"/>
</dbReference>
<organism evidence="1 2">
    <name type="scientific">candidate division WS6 bacterium 36_33</name>
    <dbReference type="NCBI Taxonomy" id="1641388"/>
    <lineage>
        <taxon>Bacteria</taxon>
        <taxon>Candidatus Dojkabacteria</taxon>
    </lineage>
</organism>
<sequence>YYFTKLIPFTNITIGRVLIILFRNLGLIKKQAKADTMEFSGIKKLSQVQTVLLNNQLKKISNINEKRKKITKFYNTNLKEDFRFKTESSLLLRYPILLDNKREIKQKLLEKEIIAGNWYSSPVHPLTAEELVKAQYKPGSCPIAEKVGKKILNLPTNVEVTDEDAKEIVEIVNNFAKPFNI</sequence>
<keyword evidence="1" id="KW-0032">Aminotransferase</keyword>
<feature type="non-terminal residue" evidence="1">
    <location>
        <position position="1"/>
    </location>
</feature>
<dbReference type="SUPFAM" id="SSF53383">
    <property type="entry name" value="PLP-dependent transferases"/>
    <property type="match status" value="1"/>
</dbReference>